<keyword evidence="15" id="KW-1185">Reference proteome</keyword>
<dbReference type="InterPro" id="IPR050527">
    <property type="entry name" value="Snail/Krueppel_Znf"/>
</dbReference>
<dbReference type="Proteomes" id="UP001107558">
    <property type="component" value="Chromosome 1"/>
</dbReference>
<feature type="binding site" evidence="10">
    <location>
        <position position="62"/>
    </location>
    <ligand>
        <name>Zn(2+)</name>
        <dbReference type="ChEBI" id="CHEBI:29105"/>
    </ligand>
</feature>
<evidence type="ECO:0000256" key="11">
    <source>
        <dbReference type="SAM" id="MobiDB-lite"/>
    </source>
</evidence>
<evidence type="ECO:0000256" key="1">
    <source>
        <dbReference type="ARBA" id="ARBA00004123"/>
    </source>
</evidence>
<dbReference type="AlphaFoldDB" id="A0A9J6CQ03"/>
<dbReference type="EMBL" id="JADBJN010000001">
    <property type="protein sequence ID" value="KAG5684394.1"/>
    <property type="molecule type" value="Genomic_DNA"/>
</dbReference>
<evidence type="ECO:0000256" key="4">
    <source>
        <dbReference type="ARBA" id="ARBA00022771"/>
    </source>
</evidence>
<evidence type="ECO:0000256" key="8">
    <source>
        <dbReference type="ARBA" id="ARBA00037948"/>
    </source>
</evidence>
<dbReference type="PANTHER" id="PTHR24388:SF54">
    <property type="entry name" value="PROTEIN ESCARGOT"/>
    <property type="match status" value="1"/>
</dbReference>
<sequence length="578" mass="68667">MGDESNFLENHIAKCRCCFQSLSDNKNVVKITKSVEKVFFELTQLELKSLQKIYSQKICQECDRNLKHFHKYRKELIRKQKKLYEFTEGDKIKNRPSRKRNEKKISTENDNETSSFEEEHRDIFVKLEVKEERDEDNNDSCIVLEPLTSIDPMMPYVKLEKMNMEEITSMPDHFYDSDSNNAQNFPTKEEENEEEEDDGVKDPFEEFFKNQEKAKKKNKYKRKKDRQPFNKVFCPYCDKFFLKEEKLKIHIDFVHFKLKNYKCTKCDFKTYSPAFLKGHDERVHSDKVIEPKPKPPKQPCPICGLLVQKTSTHIRNIHTRPKNVFCDICGYGIFNVNKLRRHMYKHLSKETKRSLVVYSCDLCGAKLHSKNSISSHMKNLHREKGKMYSCYCGKTYRAESYLKVHQRSHEKVLKHKCNHCDKAFMNLSQLKIHLEIHERGKRKDFSCEVCGKMYGTENLLHRHKIFHTEPTIPCNYCGKMFHRQCLLARHIRAQHEVELGECEYCGKQMNVISLQRHIKEFHSNLPRKLCPVTGCTSSFLRKCHLKDHIQRVHKDFLHRMTPDEKDAFEDVINAMNLI</sequence>
<dbReference type="GO" id="GO:0000978">
    <property type="term" value="F:RNA polymerase II cis-regulatory region sequence-specific DNA binding"/>
    <property type="evidence" value="ECO:0007669"/>
    <property type="project" value="TreeGrafter"/>
</dbReference>
<dbReference type="SUPFAM" id="SSF57667">
    <property type="entry name" value="beta-beta-alpha zinc fingers"/>
    <property type="match status" value="6"/>
</dbReference>
<feature type="domain" description="C2H2-type" evidence="12">
    <location>
        <begin position="415"/>
        <end position="442"/>
    </location>
</feature>
<comment type="caution">
    <text evidence="14">The sequence shown here is derived from an EMBL/GenBank/DDBJ whole genome shotgun (WGS) entry which is preliminary data.</text>
</comment>
<dbReference type="GO" id="GO:0008270">
    <property type="term" value="F:zinc ion binding"/>
    <property type="evidence" value="ECO:0007669"/>
    <property type="project" value="UniProtKB-UniRule"/>
</dbReference>
<keyword evidence="6" id="KW-0238">DNA-binding</keyword>
<feature type="domain" description="C2H2-type" evidence="12">
    <location>
        <begin position="232"/>
        <end position="260"/>
    </location>
</feature>
<evidence type="ECO:0000256" key="5">
    <source>
        <dbReference type="ARBA" id="ARBA00022833"/>
    </source>
</evidence>
<dbReference type="PROSITE" id="PS50157">
    <property type="entry name" value="ZINC_FINGER_C2H2_2"/>
    <property type="match status" value="6"/>
</dbReference>
<proteinExistence type="inferred from homology"/>
<dbReference type="GO" id="GO:0000981">
    <property type="term" value="F:DNA-binding transcription factor activity, RNA polymerase II-specific"/>
    <property type="evidence" value="ECO:0007669"/>
    <property type="project" value="TreeGrafter"/>
</dbReference>
<evidence type="ECO:0008006" key="16">
    <source>
        <dbReference type="Google" id="ProtNLM"/>
    </source>
</evidence>
<dbReference type="PROSITE" id="PS51915">
    <property type="entry name" value="ZAD"/>
    <property type="match status" value="1"/>
</dbReference>
<keyword evidence="2 10" id="KW-0479">Metal-binding</keyword>
<feature type="region of interest" description="Disordered" evidence="11">
    <location>
        <begin position="94"/>
        <end position="116"/>
    </location>
</feature>
<name>A0A9J6CQ03_POLVA</name>
<feature type="binding site" evidence="10">
    <location>
        <position position="18"/>
    </location>
    <ligand>
        <name>Zn(2+)</name>
        <dbReference type="ChEBI" id="CHEBI:29105"/>
    </ligand>
</feature>
<dbReference type="Pfam" id="PF00096">
    <property type="entry name" value="zf-C2H2"/>
    <property type="match status" value="2"/>
</dbReference>
<comment type="subcellular location">
    <subcellularLocation>
        <location evidence="1">Nucleus</location>
    </subcellularLocation>
</comment>
<keyword evidence="7" id="KW-0539">Nucleus</keyword>
<evidence type="ECO:0000256" key="7">
    <source>
        <dbReference type="ARBA" id="ARBA00023242"/>
    </source>
</evidence>
<comment type="similarity">
    <text evidence="8">Belongs to the snail C2H2-type zinc-finger protein family.</text>
</comment>
<dbReference type="Gene3D" id="3.30.160.60">
    <property type="entry name" value="Classic Zinc Finger"/>
    <property type="match status" value="6"/>
</dbReference>
<dbReference type="InterPro" id="IPR036236">
    <property type="entry name" value="Znf_C2H2_sf"/>
</dbReference>
<feature type="binding site" evidence="10">
    <location>
        <position position="15"/>
    </location>
    <ligand>
        <name>Zn(2+)</name>
        <dbReference type="ChEBI" id="CHEBI:29105"/>
    </ligand>
</feature>
<feature type="domain" description="C2H2-type" evidence="12">
    <location>
        <begin position="388"/>
        <end position="409"/>
    </location>
</feature>
<feature type="domain" description="C2H2-type" evidence="12">
    <location>
        <begin position="358"/>
        <end position="386"/>
    </location>
</feature>
<dbReference type="GO" id="GO:0005634">
    <property type="term" value="C:nucleus"/>
    <property type="evidence" value="ECO:0007669"/>
    <property type="project" value="UniProtKB-SubCell"/>
</dbReference>
<evidence type="ECO:0000256" key="6">
    <source>
        <dbReference type="ARBA" id="ARBA00023125"/>
    </source>
</evidence>
<evidence type="ECO:0000313" key="14">
    <source>
        <dbReference type="EMBL" id="KAG5684394.1"/>
    </source>
</evidence>
<dbReference type="OrthoDB" id="6077919at2759"/>
<evidence type="ECO:0000313" key="15">
    <source>
        <dbReference type="Proteomes" id="UP001107558"/>
    </source>
</evidence>
<evidence type="ECO:0000256" key="2">
    <source>
        <dbReference type="ARBA" id="ARBA00022723"/>
    </source>
</evidence>
<dbReference type="InterPro" id="IPR012934">
    <property type="entry name" value="Znf_AD"/>
</dbReference>
<evidence type="ECO:0000256" key="9">
    <source>
        <dbReference type="PROSITE-ProRule" id="PRU00042"/>
    </source>
</evidence>
<evidence type="ECO:0000256" key="10">
    <source>
        <dbReference type="PROSITE-ProRule" id="PRU01263"/>
    </source>
</evidence>
<organism evidence="14 15">
    <name type="scientific">Polypedilum vanderplanki</name>
    <name type="common">Sleeping chironomid midge</name>
    <dbReference type="NCBI Taxonomy" id="319348"/>
    <lineage>
        <taxon>Eukaryota</taxon>
        <taxon>Metazoa</taxon>
        <taxon>Ecdysozoa</taxon>
        <taxon>Arthropoda</taxon>
        <taxon>Hexapoda</taxon>
        <taxon>Insecta</taxon>
        <taxon>Pterygota</taxon>
        <taxon>Neoptera</taxon>
        <taxon>Endopterygota</taxon>
        <taxon>Diptera</taxon>
        <taxon>Nematocera</taxon>
        <taxon>Chironomoidea</taxon>
        <taxon>Chironomidae</taxon>
        <taxon>Chironominae</taxon>
        <taxon>Polypedilum</taxon>
        <taxon>Polypedilum</taxon>
    </lineage>
</organism>
<dbReference type="SMART" id="SM00355">
    <property type="entry name" value="ZnF_C2H2"/>
    <property type="match status" value="10"/>
</dbReference>
<feature type="region of interest" description="Disordered" evidence="11">
    <location>
        <begin position="173"/>
        <end position="203"/>
    </location>
</feature>
<dbReference type="InterPro" id="IPR013087">
    <property type="entry name" value="Znf_C2H2_type"/>
</dbReference>
<feature type="domain" description="C2H2-type" evidence="12">
    <location>
        <begin position="472"/>
        <end position="500"/>
    </location>
</feature>
<keyword evidence="3" id="KW-0677">Repeat</keyword>
<evidence type="ECO:0000256" key="3">
    <source>
        <dbReference type="ARBA" id="ARBA00022737"/>
    </source>
</evidence>
<evidence type="ECO:0000259" key="13">
    <source>
        <dbReference type="PROSITE" id="PS51915"/>
    </source>
</evidence>
<dbReference type="SMART" id="SM00868">
    <property type="entry name" value="zf-AD"/>
    <property type="match status" value="1"/>
</dbReference>
<protein>
    <recommendedName>
        <fullName evidence="16">Zinc finger protein</fullName>
    </recommendedName>
</protein>
<reference evidence="14" key="1">
    <citation type="submission" date="2021-03" db="EMBL/GenBank/DDBJ databases">
        <title>Chromosome level genome of the anhydrobiotic midge Polypedilum vanderplanki.</title>
        <authorList>
            <person name="Yoshida Y."/>
            <person name="Kikawada T."/>
            <person name="Gusev O."/>
        </authorList>
    </citation>
    <scope>NUCLEOTIDE SEQUENCE</scope>
    <source>
        <strain evidence="14">NIAS01</strain>
        <tissue evidence="14">Whole body or cell culture</tissue>
    </source>
</reference>
<keyword evidence="4 9" id="KW-0863">Zinc-finger</keyword>
<evidence type="ECO:0000259" key="12">
    <source>
        <dbReference type="PROSITE" id="PS50157"/>
    </source>
</evidence>
<feature type="domain" description="ZAD" evidence="13">
    <location>
        <begin position="13"/>
        <end position="86"/>
    </location>
</feature>
<feature type="compositionally biased region" description="Acidic residues" evidence="11">
    <location>
        <begin position="190"/>
        <end position="199"/>
    </location>
</feature>
<feature type="binding site" evidence="10">
    <location>
        <position position="59"/>
    </location>
    <ligand>
        <name>Zn(2+)</name>
        <dbReference type="ChEBI" id="CHEBI:29105"/>
    </ligand>
</feature>
<feature type="domain" description="C2H2-type" evidence="12">
    <location>
        <begin position="445"/>
        <end position="472"/>
    </location>
</feature>
<dbReference type="PROSITE" id="PS00028">
    <property type="entry name" value="ZINC_FINGER_C2H2_1"/>
    <property type="match status" value="7"/>
</dbReference>
<keyword evidence="5 10" id="KW-0862">Zinc</keyword>
<accession>A0A9J6CQ03</accession>
<feature type="compositionally biased region" description="Polar residues" evidence="11">
    <location>
        <begin position="177"/>
        <end position="186"/>
    </location>
</feature>
<gene>
    <name evidence="14" type="ORF">PVAND_013629</name>
</gene>
<dbReference type="PANTHER" id="PTHR24388">
    <property type="entry name" value="ZINC FINGER PROTEIN"/>
    <property type="match status" value="1"/>
</dbReference>